<dbReference type="OrthoDB" id="5795846at2"/>
<dbReference type="STRING" id="562729.RNAN_3014"/>
<reference evidence="1 2" key="1">
    <citation type="journal article" date="2012" name="J. Bacteriol.">
        <title>Genome Sequence of the Protease-Producing Bacterium Rheinheimera nanhaiensis E407-8T, Isolated from Deep-Sea Sediment of the South China Sea.</title>
        <authorList>
            <person name="Zhang X.-Y."/>
            <person name="Zhang Y.-J."/>
            <person name="Qin Q.-L."/>
            <person name="Xie B.-B."/>
            <person name="Chen X.-L."/>
            <person name="Zhou B.-C."/>
            <person name="Zhang Y.-Z."/>
        </authorList>
    </citation>
    <scope>NUCLEOTIDE SEQUENCE [LARGE SCALE GENOMIC DNA]</scope>
    <source>
        <strain evidence="1 2">E407-8</strain>
    </source>
</reference>
<keyword evidence="2" id="KW-1185">Reference proteome</keyword>
<dbReference type="Proteomes" id="UP000004374">
    <property type="component" value="Unassembled WGS sequence"/>
</dbReference>
<dbReference type="EMBL" id="BAFK01000020">
    <property type="protein sequence ID" value="GAB60001.1"/>
    <property type="molecule type" value="Genomic_DNA"/>
</dbReference>
<protein>
    <recommendedName>
        <fullName evidence="3">TIGR02444 family protein</fullName>
    </recommendedName>
</protein>
<accession>I1E123</accession>
<dbReference type="NCBIfam" id="TIGR02444">
    <property type="entry name" value="TIGR02444 family protein"/>
    <property type="match status" value="1"/>
</dbReference>
<proteinExistence type="predicted"/>
<evidence type="ECO:0000313" key="1">
    <source>
        <dbReference type="EMBL" id="GAB60001.1"/>
    </source>
</evidence>
<dbReference type="AlphaFoldDB" id="I1E123"/>
<dbReference type="Pfam" id="PF09523">
    <property type="entry name" value="DUF2390"/>
    <property type="match status" value="1"/>
</dbReference>
<dbReference type="RefSeq" id="WP_008223167.1">
    <property type="nucleotide sequence ID" value="NZ_BAFK01000020.1"/>
</dbReference>
<name>I1E123_9GAMM</name>
<evidence type="ECO:0008006" key="3">
    <source>
        <dbReference type="Google" id="ProtNLM"/>
    </source>
</evidence>
<sequence>MPDSQPPAAPSAEQLWQFSLKLYPAIKPLCIDWQDRLGANVNLLLLLCYLEQQQLSFSASALAQLSALLEHFSNQFTQPLRQLRRSASQSPLLPAQQQQLKQHLLSAELELERLEQQLLLQHCPQLTASPGPLLQHYLQLLGADSKAEAGHLVDLRQKLLQLT</sequence>
<comment type="caution">
    <text evidence="1">The sequence shown here is derived from an EMBL/GenBank/DDBJ whole genome shotgun (WGS) entry which is preliminary data.</text>
</comment>
<organism evidence="1 2">
    <name type="scientific">Rheinheimera nanhaiensis E407-8</name>
    <dbReference type="NCBI Taxonomy" id="562729"/>
    <lineage>
        <taxon>Bacteria</taxon>
        <taxon>Pseudomonadati</taxon>
        <taxon>Pseudomonadota</taxon>
        <taxon>Gammaproteobacteria</taxon>
        <taxon>Chromatiales</taxon>
        <taxon>Chromatiaceae</taxon>
        <taxon>Rheinheimera</taxon>
    </lineage>
</organism>
<evidence type="ECO:0000313" key="2">
    <source>
        <dbReference type="Proteomes" id="UP000004374"/>
    </source>
</evidence>
<gene>
    <name evidence="1" type="ORF">RNAN_3014</name>
</gene>
<dbReference type="InterPro" id="IPR012659">
    <property type="entry name" value="CHP02444"/>
</dbReference>